<dbReference type="InterPro" id="IPR009956">
    <property type="entry name" value="Post-segregation_anti-tox_CcdA"/>
</dbReference>
<dbReference type="Proteomes" id="UP001271249">
    <property type="component" value="Unassembled WGS sequence"/>
</dbReference>
<keyword evidence="3" id="KW-1185">Reference proteome</keyword>
<proteinExistence type="predicted"/>
<reference evidence="2 3" key="1">
    <citation type="submission" date="2023-08" db="EMBL/GenBank/DDBJ databases">
        <title>Implementing the SeqCode for naming new Mesorhizobium species isolated from Vachellia karroo root nodules.</title>
        <authorList>
            <person name="Van Lill M."/>
        </authorList>
    </citation>
    <scope>NUCLEOTIDE SEQUENCE [LARGE SCALE GENOMIC DNA]</scope>
    <source>
        <strain evidence="2 3">VK22B</strain>
    </source>
</reference>
<sequence>MLRLSSKSQRKSVRISIGARLIEDAKALGINISRASESGIATAVAAEKTRRWQEENREAIDSWNDYVRRNGLPLAKYRLF</sequence>
<comment type="caution">
    <text evidence="2">The sequence shown here is derived from an EMBL/GenBank/DDBJ whole genome shotgun (WGS) entry which is preliminary data.</text>
</comment>
<gene>
    <name evidence="2" type="ORF">RFN29_19455</name>
</gene>
<evidence type="ECO:0000313" key="2">
    <source>
        <dbReference type="EMBL" id="MDX8493747.1"/>
    </source>
</evidence>
<keyword evidence="1" id="KW-1277">Toxin-antitoxin system</keyword>
<name>A0ABU4Z6U6_9HYPH</name>
<dbReference type="RefSeq" id="WP_320227644.1">
    <property type="nucleotide sequence ID" value="NZ_JAVIJB010000028.1"/>
</dbReference>
<dbReference type="EMBL" id="JAVIJC010000020">
    <property type="protein sequence ID" value="MDX8493747.1"/>
    <property type="molecule type" value="Genomic_DNA"/>
</dbReference>
<accession>A0ABU4Z6U6</accession>
<dbReference type="Pfam" id="PF07362">
    <property type="entry name" value="CcdA"/>
    <property type="match status" value="1"/>
</dbReference>
<protein>
    <submittedName>
        <fullName evidence="2">Type II toxin-antitoxin system CcdA family antitoxin</fullName>
    </submittedName>
</protein>
<evidence type="ECO:0000313" key="3">
    <source>
        <dbReference type="Proteomes" id="UP001271249"/>
    </source>
</evidence>
<organism evidence="2 3">
    <name type="scientific">Mesorhizobium captivum</name>
    <dbReference type="NCBI Taxonomy" id="3072319"/>
    <lineage>
        <taxon>Bacteria</taxon>
        <taxon>Pseudomonadati</taxon>
        <taxon>Pseudomonadota</taxon>
        <taxon>Alphaproteobacteria</taxon>
        <taxon>Hyphomicrobiales</taxon>
        <taxon>Phyllobacteriaceae</taxon>
        <taxon>Mesorhizobium</taxon>
    </lineage>
</organism>
<evidence type="ECO:0000256" key="1">
    <source>
        <dbReference type="ARBA" id="ARBA00022649"/>
    </source>
</evidence>